<protein>
    <submittedName>
        <fullName evidence="1">Uncharacterized protein</fullName>
    </submittedName>
</protein>
<dbReference type="EMBL" id="BLAL01000196">
    <property type="protein sequence ID" value="GES90737.1"/>
    <property type="molecule type" value="Genomic_DNA"/>
</dbReference>
<dbReference type="AlphaFoldDB" id="A0A8H3LQH1"/>
<comment type="caution">
    <text evidence="1">The sequence shown here is derived from an EMBL/GenBank/DDBJ whole genome shotgun (WGS) entry which is preliminary data.</text>
</comment>
<accession>A0A8H3LQH1</accession>
<evidence type="ECO:0000313" key="1">
    <source>
        <dbReference type="EMBL" id="GES90737.1"/>
    </source>
</evidence>
<organism evidence="1 2">
    <name type="scientific">Rhizophagus clarus</name>
    <dbReference type="NCBI Taxonomy" id="94130"/>
    <lineage>
        <taxon>Eukaryota</taxon>
        <taxon>Fungi</taxon>
        <taxon>Fungi incertae sedis</taxon>
        <taxon>Mucoromycota</taxon>
        <taxon>Glomeromycotina</taxon>
        <taxon>Glomeromycetes</taxon>
        <taxon>Glomerales</taxon>
        <taxon>Glomeraceae</taxon>
        <taxon>Rhizophagus</taxon>
    </lineage>
</organism>
<proteinExistence type="predicted"/>
<evidence type="ECO:0000313" key="2">
    <source>
        <dbReference type="Proteomes" id="UP000615446"/>
    </source>
</evidence>
<reference evidence="1" key="1">
    <citation type="submission" date="2019-10" db="EMBL/GenBank/DDBJ databases">
        <title>Conservation and host-specific expression of non-tandemly repeated heterogenous ribosome RNA gene in arbuscular mycorrhizal fungi.</title>
        <authorList>
            <person name="Maeda T."/>
            <person name="Kobayashi Y."/>
            <person name="Nakagawa T."/>
            <person name="Ezawa T."/>
            <person name="Yamaguchi K."/>
            <person name="Bino T."/>
            <person name="Nishimoto Y."/>
            <person name="Shigenobu S."/>
            <person name="Kawaguchi M."/>
        </authorList>
    </citation>
    <scope>NUCLEOTIDE SEQUENCE</scope>
    <source>
        <strain evidence="1">HR1</strain>
    </source>
</reference>
<name>A0A8H3LQH1_9GLOM</name>
<gene>
    <name evidence="1" type="ORF">RCL2_001756800</name>
</gene>
<sequence>MHLEREISYIKVSHNINHEEPGKARSPEELVMFLSYCKETQRGTDLTYEAHFGEEFCGENRWRETSLVGELQFFIINIIIIENWKPQYILNGTRRLSDLHKRDDKMTRSGFFILNSDMKAGVGENTGPTHKANHDKTLESCLGTIYSASNIIDQKEWLIIIMQMLCVQYRLKRMMKVLTKEAKDYKIKFLKELFFRQQVGKRIRKATIEKEIRREFLKKSRCQKSQTKYF</sequence>
<dbReference type="Proteomes" id="UP000615446">
    <property type="component" value="Unassembled WGS sequence"/>
</dbReference>